<proteinExistence type="predicted"/>
<evidence type="ECO:0000313" key="1">
    <source>
        <dbReference type="EMBL" id="OXY80811.1"/>
    </source>
</evidence>
<gene>
    <name evidence="1" type="ORF">B6S08_15390</name>
</gene>
<dbReference type="EMBL" id="NBIM01000007">
    <property type="protein sequence ID" value="OXY80811.1"/>
    <property type="molecule type" value="Genomic_DNA"/>
</dbReference>
<organism evidence="1 2">
    <name type="scientific">Oceanimonas doudoroffii</name>
    <dbReference type="NCBI Taxonomy" id="84158"/>
    <lineage>
        <taxon>Bacteria</taxon>
        <taxon>Pseudomonadati</taxon>
        <taxon>Pseudomonadota</taxon>
        <taxon>Gammaproteobacteria</taxon>
        <taxon>Aeromonadales</taxon>
        <taxon>Aeromonadaceae</taxon>
        <taxon>Oceanimonas</taxon>
    </lineage>
</organism>
<dbReference type="InterPro" id="IPR029068">
    <property type="entry name" value="Glyas_Bleomycin-R_OHBP_Dase"/>
</dbReference>
<dbReference type="RefSeq" id="WP_094201698.1">
    <property type="nucleotide sequence ID" value="NZ_NBIM01000007.1"/>
</dbReference>
<dbReference type="OrthoDB" id="2871523at2"/>
<dbReference type="AlphaFoldDB" id="A0A233RBQ6"/>
<accession>A0A233RBQ6</accession>
<name>A0A233RBQ6_9GAMM</name>
<evidence type="ECO:0008006" key="3">
    <source>
        <dbReference type="Google" id="ProtNLM"/>
    </source>
</evidence>
<comment type="caution">
    <text evidence="1">The sequence shown here is derived from an EMBL/GenBank/DDBJ whole genome shotgun (WGS) entry which is preliminary data.</text>
</comment>
<dbReference type="Gene3D" id="3.10.180.10">
    <property type="entry name" value="2,3-Dihydroxybiphenyl 1,2-Dioxygenase, domain 1"/>
    <property type="match status" value="1"/>
</dbReference>
<keyword evidence="2" id="KW-1185">Reference proteome</keyword>
<dbReference type="SUPFAM" id="SSF54593">
    <property type="entry name" value="Glyoxalase/Bleomycin resistance protein/Dihydroxybiphenyl dioxygenase"/>
    <property type="match status" value="1"/>
</dbReference>
<evidence type="ECO:0000313" key="2">
    <source>
        <dbReference type="Proteomes" id="UP000242757"/>
    </source>
</evidence>
<sequence>MSKKVKFTAGRNIAIKIPPHLYDETVRFYRDVLGFPEITEQAPAVGFQFGANNLWLDSVPGLSQAETWLEVVTDDIDGAARQLNAAGVVRCDEIEPLPDGMQAFWISSPASIIHLVCQDSASWS</sequence>
<protein>
    <recommendedName>
        <fullName evidence="3">VOC domain-containing protein</fullName>
    </recommendedName>
</protein>
<reference evidence="1 2" key="1">
    <citation type="submission" date="2017-08" db="EMBL/GenBank/DDBJ databases">
        <title>A Genome Sequence of Oceanimonas doudoroffii ATCC 27123T.</title>
        <authorList>
            <person name="Brennan M.A."/>
            <person name="Maclea K.S."/>
            <person name="Mcclelland W.D."/>
            <person name="Trachtenberg A.M."/>
        </authorList>
    </citation>
    <scope>NUCLEOTIDE SEQUENCE [LARGE SCALE GENOMIC DNA]</scope>
    <source>
        <strain evidence="1 2">ATCC 27123</strain>
    </source>
</reference>
<dbReference type="Proteomes" id="UP000242757">
    <property type="component" value="Unassembled WGS sequence"/>
</dbReference>